<organism evidence="2 3">
    <name type="scientific">Giardia duodenalis assemblage B</name>
    <dbReference type="NCBI Taxonomy" id="1394984"/>
    <lineage>
        <taxon>Eukaryota</taxon>
        <taxon>Metamonada</taxon>
        <taxon>Diplomonadida</taxon>
        <taxon>Hexamitidae</taxon>
        <taxon>Giardiinae</taxon>
        <taxon>Giardia</taxon>
    </lineage>
</organism>
<dbReference type="VEuPathDB" id="GiardiaDB:QR46_4647"/>
<feature type="region of interest" description="Disordered" evidence="1">
    <location>
        <begin position="65"/>
        <end position="91"/>
    </location>
</feature>
<sequence length="546" mass="63111">MSWNKADLSRVKQFARDEEDLRRLMEMTVVDREVEIERRHNSQVWGSAKPYSTTQHFNPTQIDLGLGDDDNAPGESSESFVDEDENEESEQFANFTVQEPIEPQITAKCYQNVILPAQFLVMYSPQWFFEELIRKHAMFLLRLNKLGPDVLPQYNRNTLIPVRVSPDMWQSDANSFDEVYQESREHIYDSYLANPEISRYYVEILFPEELQRAKLRVSCADLVQDEEQYNEKIEASSLFTDMMLRELMDVNQCPYKMLTYRGLVESGLAIKAIMQAVIGTKPEREYVSRLIQFENYIIKALSPFPNVKINQIHMRIDAINDSEKQILLYHHVKIEDTTQDELEALYSENSRRHLKQLREELLQCEDAYRKSLTAKKEISYSLYNTSTGTQSSLEFMCFNPAGSLQQQWQKAYKELLANHIGPQYTEKLATLKAHLKLNKNVSDQTQLGKTLLMAEAIDSLALNSIINITDGFFTIEEHKNLGSWPLLGPRYRVDILGACTGSSKGGRKDGTFYFCHRYVEDGYTVLKFVDKPIRCSPSLPVKSAVE</sequence>
<accession>A0A132NMW9</accession>
<proteinExistence type="predicted"/>
<dbReference type="EMBL" id="JXTI01000194">
    <property type="protein sequence ID" value="KWX11388.1"/>
    <property type="molecule type" value="Genomic_DNA"/>
</dbReference>
<name>A0A132NMW9_GIAIN</name>
<evidence type="ECO:0000313" key="3">
    <source>
        <dbReference type="Proteomes" id="UP000070089"/>
    </source>
</evidence>
<feature type="compositionally biased region" description="Acidic residues" evidence="1">
    <location>
        <begin position="80"/>
        <end position="90"/>
    </location>
</feature>
<dbReference type="AlphaFoldDB" id="A0A132NMW9"/>
<dbReference type="OrthoDB" id="10251396at2759"/>
<dbReference type="Proteomes" id="UP000070089">
    <property type="component" value="Unassembled WGS sequence"/>
</dbReference>
<comment type="caution">
    <text evidence="2">The sequence shown here is derived from an EMBL/GenBank/DDBJ whole genome shotgun (WGS) entry which is preliminary data.</text>
</comment>
<protein>
    <submittedName>
        <fullName evidence="2">Uncharacterized protein</fullName>
    </submittedName>
</protein>
<gene>
    <name evidence="2" type="ORF">QR46_4647</name>
</gene>
<evidence type="ECO:0000313" key="2">
    <source>
        <dbReference type="EMBL" id="KWX11388.1"/>
    </source>
</evidence>
<evidence type="ECO:0000256" key="1">
    <source>
        <dbReference type="SAM" id="MobiDB-lite"/>
    </source>
</evidence>
<reference evidence="2 3" key="1">
    <citation type="journal article" date="2015" name="Mol. Biochem. Parasitol.">
        <title>Identification of polymorphic genes for use in assemblage B genotyping assays through comparative genomics of multiple assemblage B Giardia duodenalis isolates.</title>
        <authorList>
            <person name="Wielinga C."/>
            <person name="Thompson R.C."/>
            <person name="Monis P."/>
            <person name="Ryan U."/>
        </authorList>
    </citation>
    <scope>NUCLEOTIDE SEQUENCE [LARGE SCALE GENOMIC DNA]</scope>
    <source>
        <strain evidence="2 3">BAH15c1</strain>
    </source>
</reference>